<protein>
    <submittedName>
        <fullName evidence="16">Cytochrome p450</fullName>
    </submittedName>
</protein>
<evidence type="ECO:0000256" key="12">
    <source>
        <dbReference type="ARBA" id="ARBA00023136"/>
    </source>
</evidence>
<dbReference type="GO" id="GO:0016020">
    <property type="term" value="C:membrane"/>
    <property type="evidence" value="ECO:0007669"/>
    <property type="project" value="UniProtKB-SubCell"/>
</dbReference>
<dbReference type="HOGENOM" id="CLU_990752_0_0_1"/>
<keyword evidence="12 15" id="KW-0472">Membrane</keyword>
<evidence type="ECO:0000256" key="11">
    <source>
        <dbReference type="ARBA" id="ARBA00023033"/>
    </source>
</evidence>
<evidence type="ECO:0000256" key="9">
    <source>
        <dbReference type="ARBA" id="ARBA00023002"/>
    </source>
</evidence>
<keyword evidence="11" id="KW-0503">Monooxygenase</keyword>
<name>V2X2H6_MONRO</name>
<keyword evidence="10" id="KW-0408">Iron</keyword>
<dbReference type="SUPFAM" id="SSF48264">
    <property type="entry name" value="Cytochrome P450"/>
    <property type="match status" value="1"/>
</dbReference>
<dbReference type="Gene3D" id="1.10.630.10">
    <property type="entry name" value="Cytochrome P450"/>
    <property type="match status" value="1"/>
</dbReference>
<evidence type="ECO:0000256" key="1">
    <source>
        <dbReference type="ARBA" id="ARBA00001971"/>
    </source>
</evidence>
<proteinExistence type="inferred from homology"/>
<evidence type="ECO:0000256" key="13">
    <source>
        <dbReference type="ARBA" id="ARBA00023180"/>
    </source>
</evidence>
<dbReference type="PANTHER" id="PTHR46300">
    <property type="entry name" value="P450, PUTATIVE (EUROFUNG)-RELATED-RELATED"/>
    <property type="match status" value="1"/>
</dbReference>
<gene>
    <name evidence="16" type="ORF">Moror_9721</name>
</gene>
<dbReference type="EMBL" id="AWSO01000910">
    <property type="protein sequence ID" value="ESK86630.1"/>
    <property type="molecule type" value="Genomic_DNA"/>
</dbReference>
<evidence type="ECO:0000256" key="7">
    <source>
        <dbReference type="ARBA" id="ARBA00022723"/>
    </source>
</evidence>
<dbReference type="GO" id="GO:0004497">
    <property type="term" value="F:monooxygenase activity"/>
    <property type="evidence" value="ECO:0007669"/>
    <property type="project" value="UniProtKB-KW"/>
</dbReference>
<keyword evidence="17" id="KW-1185">Reference proteome</keyword>
<comment type="pathway">
    <text evidence="3">Secondary metabolite biosynthesis.</text>
</comment>
<comment type="similarity">
    <text evidence="4">Belongs to the cytochrome P450 family.</text>
</comment>
<dbReference type="PRINTS" id="PR00463">
    <property type="entry name" value="EP450I"/>
</dbReference>
<dbReference type="GO" id="GO:0016705">
    <property type="term" value="F:oxidoreductase activity, acting on paired donors, with incorporation or reduction of molecular oxygen"/>
    <property type="evidence" value="ECO:0007669"/>
    <property type="project" value="InterPro"/>
</dbReference>
<comment type="cofactor">
    <cofactor evidence="1">
        <name>heme</name>
        <dbReference type="ChEBI" id="CHEBI:30413"/>
    </cofactor>
</comment>
<evidence type="ECO:0000313" key="16">
    <source>
        <dbReference type="EMBL" id="ESK86630.1"/>
    </source>
</evidence>
<dbReference type="InterPro" id="IPR001128">
    <property type="entry name" value="Cyt_P450"/>
</dbReference>
<dbReference type="InterPro" id="IPR036396">
    <property type="entry name" value="Cyt_P450_sf"/>
</dbReference>
<dbReference type="Pfam" id="PF00067">
    <property type="entry name" value="p450"/>
    <property type="match status" value="1"/>
</dbReference>
<feature type="region of interest" description="Disordered" evidence="14">
    <location>
        <begin position="260"/>
        <end position="281"/>
    </location>
</feature>
<feature type="transmembrane region" description="Helical" evidence="15">
    <location>
        <begin position="174"/>
        <end position="199"/>
    </location>
</feature>
<reference evidence="16 17" key="1">
    <citation type="journal article" date="2014" name="BMC Genomics">
        <title>Genome and secretome analysis of the hemibiotrophic fungal pathogen, Moniliophthora roreri, which causes frosty pod rot disease of cacao: mechanisms of the biotrophic and necrotrophic phases.</title>
        <authorList>
            <person name="Meinhardt L.W."/>
            <person name="Costa G.G.L."/>
            <person name="Thomazella D.P.T."/>
            <person name="Teixeira P.J.P.L."/>
            <person name="Carazzolle M.F."/>
            <person name="Schuster S.C."/>
            <person name="Carlson J.E."/>
            <person name="Guiltinan M.J."/>
            <person name="Mieczkowski P."/>
            <person name="Farmer A."/>
            <person name="Ramaraj T."/>
            <person name="Crozier J."/>
            <person name="Davis R.E."/>
            <person name="Shao J."/>
            <person name="Melnick R.L."/>
            <person name="Pereira G.A.G."/>
            <person name="Bailey B.A."/>
        </authorList>
    </citation>
    <scope>NUCLEOTIDE SEQUENCE [LARGE SCALE GENOMIC DNA]</scope>
    <source>
        <strain evidence="16 17">MCA 2997</strain>
    </source>
</reference>
<keyword evidence="5" id="KW-0349">Heme</keyword>
<evidence type="ECO:0000256" key="14">
    <source>
        <dbReference type="SAM" id="MobiDB-lite"/>
    </source>
</evidence>
<dbReference type="Proteomes" id="UP000017559">
    <property type="component" value="Unassembled WGS sequence"/>
</dbReference>
<dbReference type="OrthoDB" id="2789670at2759"/>
<feature type="compositionally biased region" description="Basic and acidic residues" evidence="14">
    <location>
        <begin position="270"/>
        <end position="281"/>
    </location>
</feature>
<dbReference type="GO" id="GO:0005506">
    <property type="term" value="F:iron ion binding"/>
    <property type="evidence" value="ECO:0007669"/>
    <property type="project" value="InterPro"/>
</dbReference>
<keyword evidence="9" id="KW-0560">Oxidoreductase</keyword>
<evidence type="ECO:0000256" key="10">
    <source>
        <dbReference type="ARBA" id="ARBA00023004"/>
    </source>
</evidence>
<feature type="transmembrane region" description="Helical" evidence="15">
    <location>
        <begin position="56"/>
        <end position="77"/>
    </location>
</feature>
<comment type="subcellular location">
    <subcellularLocation>
        <location evidence="2">Membrane</location>
        <topology evidence="2">Single-pass membrane protein</topology>
    </subcellularLocation>
</comment>
<accession>V2X2H6</accession>
<evidence type="ECO:0000256" key="4">
    <source>
        <dbReference type="ARBA" id="ARBA00010617"/>
    </source>
</evidence>
<evidence type="ECO:0000256" key="8">
    <source>
        <dbReference type="ARBA" id="ARBA00022989"/>
    </source>
</evidence>
<organism evidence="16 17">
    <name type="scientific">Moniliophthora roreri (strain MCA 2997)</name>
    <name type="common">Cocoa frosty pod rot fungus</name>
    <name type="synonym">Crinipellis roreri</name>
    <dbReference type="NCBI Taxonomy" id="1381753"/>
    <lineage>
        <taxon>Eukaryota</taxon>
        <taxon>Fungi</taxon>
        <taxon>Dikarya</taxon>
        <taxon>Basidiomycota</taxon>
        <taxon>Agaricomycotina</taxon>
        <taxon>Agaricomycetes</taxon>
        <taxon>Agaricomycetidae</taxon>
        <taxon>Agaricales</taxon>
        <taxon>Marasmiineae</taxon>
        <taxon>Marasmiaceae</taxon>
        <taxon>Moniliophthora</taxon>
    </lineage>
</organism>
<feature type="transmembrane region" description="Helical" evidence="15">
    <location>
        <begin position="20"/>
        <end position="44"/>
    </location>
</feature>
<dbReference type="GO" id="GO:0020037">
    <property type="term" value="F:heme binding"/>
    <property type="evidence" value="ECO:0007669"/>
    <property type="project" value="InterPro"/>
</dbReference>
<keyword evidence="7" id="KW-0479">Metal-binding</keyword>
<evidence type="ECO:0000313" key="17">
    <source>
        <dbReference type="Proteomes" id="UP000017559"/>
    </source>
</evidence>
<dbReference type="InterPro" id="IPR050364">
    <property type="entry name" value="Cytochrome_P450_fung"/>
</dbReference>
<evidence type="ECO:0000256" key="5">
    <source>
        <dbReference type="ARBA" id="ARBA00022617"/>
    </source>
</evidence>
<dbReference type="KEGG" id="mrr:Moror_9721"/>
<dbReference type="PANTHER" id="PTHR46300:SF2">
    <property type="entry name" value="CYTOCHROME P450 MONOOXYGENASE ALNH-RELATED"/>
    <property type="match status" value="1"/>
</dbReference>
<comment type="caution">
    <text evidence="16">The sequence shown here is derived from an EMBL/GenBank/DDBJ whole genome shotgun (WGS) entry which is preliminary data.</text>
</comment>
<sequence>MELSFPLKSHLNVSSIVIGPAVIIGLQFMLYGIYCTIFASAITILKAKPSTRSNKFHIMCLLTLFILVTICLVFETARLLHDASYYFSVISHDVRRSAQVKPPTGKTARALERFIPTVGNGIWMMKLENQSSNNTSSETGLMGSLRKQEIGPSFCATLVESHAQHGLDDNSSAWLAAMLYMAGYETTTSTLGWLVLAMIHFPESQRKAQEELDHVVGRTRIPTLDDMENLPYLRAVALRWRSPAPMGVFHASLEVSRRNPTLQPDCEDQTGPRDGKGLDLY</sequence>
<dbReference type="AlphaFoldDB" id="V2X2H6"/>
<evidence type="ECO:0000256" key="3">
    <source>
        <dbReference type="ARBA" id="ARBA00005179"/>
    </source>
</evidence>
<keyword evidence="6 15" id="KW-0812">Transmembrane</keyword>
<keyword evidence="13" id="KW-0325">Glycoprotein</keyword>
<evidence type="ECO:0000256" key="2">
    <source>
        <dbReference type="ARBA" id="ARBA00004167"/>
    </source>
</evidence>
<evidence type="ECO:0000256" key="15">
    <source>
        <dbReference type="SAM" id="Phobius"/>
    </source>
</evidence>
<dbReference type="InterPro" id="IPR002401">
    <property type="entry name" value="Cyt_P450_E_grp-I"/>
</dbReference>
<keyword evidence="8 15" id="KW-1133">Transmembrane helix</keyword>
<evidence type="ECO:0000256" key="6">
    <source>
        <dbReference type="ARBA" id="ARBA00022692"/>
    </source>
</evidence>